<evidence type="ECO:0000256" key="4">
    <source>
        <dbReference type="SAM" id="MobiDB-lite"/>
    </source>
</evidence>
<dbReference type="AlphaFoldDB" id="A0A4R4USY9"/>
<gene>
    <name evidence="6" type="ORF">E1161_04675</name>
</gene>
<keyword evidence="1" id="KW-0805">Transcription regulation</keyword>
<dbReference type="SUPFAM" id="SSF53822">
    <property type="entry name" value="Periplasmic binding protein-like I"/>
    <property type="match status" value="1"/>
</dbReference>
<keyword evidence="7" id="KW-1185">Reference proteome</keyword>
<keyword evidence="3" id="KW-0804">Transcription</keyword>
<dbReference type="GO" id="GO:0003700">
    <property type="term" value="F:DNA-binding transcription factor activity"/>
    <property type="evidence" value="ECO:0007669"/>
    <property type="project" value="TreeGrafter"/>
</dbReference>
<protein>
    <recommendedName>
        <fullName evidence="5">Transcriptional regulator LacI/GalR-like sensor domain-containing protein</fullName>
    </recommendedName>
</protein>
<dbReference type="InterPro" id="IPR046335">
    <property type="entry name" value="LacI/GalR-like_sensor"/>
</dbReference>
<dbReference type="Pfam" id="PF13377">
    <property type="entry name" value="Peripla_BP_3"/>
    <property type="match status" value="1"/>
</dbReference>
<evidence type="ECO:0000256" key="1">
    <source>
        <dbReference type="ARBA" id="ARBA00023015"/>
    </source>
</evidence>
<evidence type="ECO:0000313" key="7">
    <source>
        <dbReference type="Proteomes" id="UP000294744"/>
    </source>
</evidence>
<feature type="domain" description="Transcriptional regulator LacI/GalR-like sensor" evidence="5">
    <location>
        <begin position="28"/>
        <end position="126"/>
    </location>
</feature>
<feature type="region of interest" description="Disordered" evidence="4">
    <location>
        <begin position="132"/>
        <end position="167"/>
    </location>
</feature>
<evidence type="ECO:0000313" key="6">
    <source>
        <dbReference type="EMBL" id="TDC95477.1"/>
    </source>
</evidence>
<dbReference type="OrthoDB" id="3324394at2"/>
<dbReference type="Proteomes" id="UP000294744">
    <property type="component" value="Unassembled WGS sequence"/>
</dbReference>
<evidence type="ECO:0000256" key="2">
    <source>
        <dbReference type="ARBA" id="ARBA00023125"/>
    </source>
</evidence>
<evidence type="ECO:0000256" key="3">
    <source>
        <dbReference type="ARBA" id="ARBA00023163"/>
    </source>
</evidence>
<organism evidence="6 7">
    <name type="scientific">Saccharopolyspora aridisoli</name>
    <dbReference type="NCBI Taxonomy" id="2530385"/>
    <lineage>
        <taxon>Bacteria</taxon>
        <taxon>Bacillati</taxon>
        <taxon>Actinomycetota</taxon>
        <taxon>Actinomycetes</taxon>
        <taxon>Pseudonocardiales</taxon>
        <taxon>Pseudonocardiaceae</taxon>
        <taxon>Saccharopolyspora</taxon>
    </lineage>
</organism>
<dbReference type="GO" id="GO:0000976">
    <property type="term" value="F:transcription cis-regulatory region binding"/>
    <property type="evidence" value="ECO:0007669"/>
    <property type="project" value="TreeGrafter"/>
</dbReference>
<proteinExistence type="predicted"/>
<reference evidence="6 7" key="1">
    <citation type="submission" date="2019-03" db="EMBL/GenBank/DDBJ databases">
        <title>Draft genome sequences of novel Actinobacteria.</title>
        <authorList>
            <person name="Sahin N."/>
            <person name="Ay H."/>
            <person name="Saygin H."/>
        </authorList>
    </citation>
    <scope>NUCLEOTIDE SEQUENCE [LARGE SCALE GENOMIC DNA]</scope>
    <source>
        <strain evidence="6 7">16K404</strain>
    </source>
</reference>
<dbReference type="Gene3D" id="3.40.50.2300">
    <property type="match status" value="1"/>
</dbReference>
<dbReference type="PANTHER" id="PTHR30146">
    <property type="entry name" value="LACI-RELATED TRANSCRIPTIONAL REPRESSOR"/>
    <property type="match status" value="1"/>
</dbReference>
<sequence>MPPRDPGSPRCSALRSCAVWKVARWSVRSCADAASPGIACGSDLMALGVIRCAQRSEIDVPRDVPVVGFNDSTFMSMVHPPLTTARQPIGAVARTTVTLLLSQARDNAAYPDEIVFDPELVTRSSTNVARSAAQSAALRATPTSVLSRHGRSRPIRRAPPQERDLSR</sequence>
<dbReference type="EMBL" id="SMKV01000004">
    <property type="protein sequence ID" value="TDC95477.1"/>
    <property type="molecule type" value="Genomic_DNA"/>
</dbReference>
<comment type="caution">
    <text evidence="6">The sequence shown here is derived from an EMBL/GenBank/DDBJ whole genome shotgun (WGS) entry which is preliminary data.</text>
</comment>
<evidence type="ECO:0000259" key="5">
    <source>
        <dbReference type="Pfam" id="PF13377"/>
    </source>
</evidence>
<name>A0A4R4USY9_9PSEU</name>
<dbReference type="InterPro" id="IPR028082">
    <property type="entry name" value="Peripla_BP_I"/>
</dbReference>
<accession>A0A4R4USY9</accession>
<dbReference type="PANTHER" id="PTHR30146:SF153">
    <property type="entry name" value="LACTOSE OPERON REPRESSOR"/>
    <property type="match status" value="1"/>
</dbReference>
<keyword evidence="2" id="KW-0238">DNA-binding</keyword>